<dbReference type="Proteomes" id="UP000177152">
    <property type="component" value="Unassembled WGS sequence"/>
</dbReference>
<feature type="transmembrane region" description="Helical" evidence="1">
    <location>
        <begin position="431"/>
        <end position="450"/>
    </location>
</feature>
<feature type="transmembrane region" description="Helical" evidence="1">
    <location>
        <begin position="403"/>
        <end position="419"/>
    </location>
</feature>
<feature type="transmembrane region" description="Helical" evidence="1">
    <location>
        <begin position="343"/>
        <end position="361"/>
    </location>
</feature>
<evidence type="ECO:0000256" key="1">
    <source>
        <dbReference type="SAM" id="Phobius"/>
    </source>
</evidence>
<dbReference type="EMBL" id="MHQC01000025">
    <property type="protein sequence ID" value="OGZ94836.1"/>
    <property type="molecule type" value="Genomic_DNA"/>
</dbReference>
<feature type="non-terminal residue" evidence="2">
    <location>
        <position position="1"/>
    </location>
</feature>
<feature type="transmembrane region" description="Helical" evidence="1">
    <location>
        <begin position="210"/>
        <end position="230"/>
    </location>
</feature>
<gene>
    <name evidence="2" type="ORF">A2633_02540</name>
</gene>
<dbReference type="AlphaFoldDB" id="A0A1G2K5Y3"/>
<feature type="transmembrane region" description="Helical" evidence="1">
    <location>
        <begin position="130"/>
        <end position="151"/>
    </location>
</feature>
<feature type="transmembrane region" description="Helical" evidence="1">
    <location>
        <begin position="287"/>
        <end position="307"/>
    </location>
</feature>
<keyword evidence="1" id="KW-1133">Transmembrane helix</keyword>
<proteinExistence type="predicted"/>
<accession>A0A1G2K5Y3</accession>
<sequence length="591" mass="65719">SALLTLGLFLIFGSIALAGILRDKRKLFKFSALSPSLCAFFWIVFVLFSAVLIFLVLQSFIVRSDGAVSISRGASVDAPYHLAQIMRIGYTARLDFEEPNFAGEFIRYPFFINLVSGVLLKFGSSLGSAFHMPLIFLILSCVYFLITFFLFLKLGKFLTFFGVLGTLFGSSLGYIAYLRHIHEATLPIRNGVAYPMQNISYPGMIPGFLIVQRPFLLGFSLFLIGCILFFRAIHTKNPRPFFLAGIMLGLLPFSHSHSFIAFGIVVGSGILYLWFLKNDLFYDSVRYLIFPSFFIAIPQLASLILLPKFPAGSMVSLRLGWMSVPGQIGGVVTQAGGGRVLPWFRFFLTNFGFLLALPVWVVARMKKPGENRVLPFVLLSAILLWVLPNILQFQVWDFDTNKFFAYAILFSLAAVGVIIESKMGIHKKVAVVLFVLAVISSVPSAIIGTWKSAKTAEKGRVVMFTAYEQALSFWIRANTSENAVILSSAAIVDPETIQNPVVVAAGRKATAGFMTWLYTHGIDFAERTQSVASYFKEPGRAEEFLKDVPADYVIIDPYIRRKYPGFEDGILGDGDKPVFISGNLSLYRVSR</sequence>
<name>A0A1G2K5Y3_9BACT</name>
<feature type="transmembrane region" description="Helical" evidence="1">
    <location>
        <begin position="373"/>
        <end position="391"/>
    </location>
</feature>
<keyword evidence="1" id="KW-0812">Transmembrane</keyword>
<evidence type="ECO:0008006" key="4">
    <source>
        <dbReference type="Google" id="ProtNLM"/>
    </source>
</evidence>
<feature type="transmembrane region" description="Helical" evidence="1">
    <location>
        <begin position="158"/>
        <end position="177"/>
    </location>
</feature>
<feature type="transmembrane region" description="Helical" evidence="1">
    <location>
        <begin position="34"/>
        <end position="57"/>
    </location>
</feature>
<organism evidence="2 3">
    <name type="scientific">Candidatus Sungbacteria bacterium RIFCSPHIGHO2_01_FULL_47_32</name>
    <dbReference type="NCBI Taxonomy" id="1802264"/>
    <lineage>
        <taxon>Bacteria</taxon>
        <taxon>Candidatus Sungiibacteriota</taxon>
    </lineage>
</organism>
<reference evidence="2 3" key="1">
    <citation type="journal article" date="2016" name="Nat. Commun.">
        <title>Thousands of microbial genomes shed light on interconnected biogeochemical processes in an aquifer system.</title>
        <authorList>
            <person name="Anantharaman K."/>
            <person name="Brown C.T."/>
            <person name="Hug L.A."/>
            <person name="Sharon I."/>
            <person name="Castelle C.J."/>
            <person name="Probst A.J."/>
            <person name="Thomas B.C."/>
            <person name="Singh A."/>
            <person name="Wilkins M.J."/>
            <person name="Karaoz U."/>
            <person name="Brodie E.L."/>
            <person name="Williams K.H."/>
            <person name="Hubbard S.S."/>
            <person name="Banfield J.F."/>
        </authorList>
    </citation>
    <scope>NUCLEOTIDE SEQUENCE [LARGE SCALE GENOMIC DNA]</scope>
</reference>
<evidence type="ECO:0000313" key="3">
    <source>
        <dbReference type="Proteomes" id="UP000177152"/>
    </source>
</evidence>
<feature type="transmembrane region" description="Helical" evidence="1">
    <location>
        <begin position="242"/>
        <end position="275"/>
    </location>
</feature>
<protein>
    <recommendedName>
        <fullName evidence="4">Glycosyltransferase RgtA/B/C/D-like domain-containing protein</fullName>
    </recommendedName>
</protein>
<keyword evidence="1" id="KW-0472">Membrane</keyword>
<evidence type="ECO:0000313" key="2">
    <source>
        <dbReference type="EMBL" id="OGZ94836.1"/>
    </source>
</evidence>
<comment type="caution">
    <text evidence="2">The sequence shown here is derived from an EMBL/GenBank/DDBJ whole genome shotgun (WGS) entry which is preliminary data.</text>
</comment>